<dbReference type="GO" id="GO:0009307">
    <property type="term" value="P:DNA restriction-modification system"/>
    <property type="evidence" value="ECO:0007669"/>
    <property type="project" value="UniProtKB-KW"/>
</dbReference>
<dbReference type="Pfam" id="PF00145">
    <property type="entry name" value="DNA_methylase"/>
    <property type="match status" value="2"/>
</dbReference>
<proteinExistence type="inferred from homology"/>
<reference evidence="8 9" key="1">
    <citation type="submission" date="2018-06" db="EMBL/GenBank/DDBJ databases">
        <authorList>
            <consortium name="Pathogen Informatics"/>
            <person name="Doyle S."/>
        </authorList>
    </citation>
    <scope>NUCLEOTIDE SEQUENCE [LARGE SCALE GENOMIC DNA]</scope>
    <source>
        <strain evidence="8 9">NCTC11544</strain>
    </source>
</reference>
<dbReference type="PRINTS" id="PR00105">
    <property type="entry name" value="C5METTRFRASE"/>
</dbReference>
<gene>
    <name evidence="8" type="primary">hpaIIM</name>
    <name evidence="8" type="ORF">NCTC11544_04890</name>
</gene>
<comment type="similarity">
    <text evidence="7">Belongs to the class I-like SAM-binding methyltransferase superfamily. C5-methyltransferase family.</text>
</comment>
<dbReference type="REBASE" id="416728">
    <property type="entry name" value="M.Squ11544ORF4890P"/>
</dbReference>
<dbReference type="EMBL" id="UGYN01000002">
    <property type="protein sequence ID" value="SUI86040.1"/>
    <property type="molecule type" value="Genomic_DNA"/>
</dbReference>
<evidence type="ECO:0000256" key="1">
    <source>
        <dbReference type="ARBA" id="ARBA00011975"/>
    </source>
</evidence>
<evidence type="ECO:0000256" key="2">
    <source>
        <dbReference type="ARBA" id="ARBA00022603"/>
    </source>
</evidence>
<keyword evidence="4 7" id="KW-0949">S-adenosyl-L-methionine</keyword>
<accession>A0A380ARJ2</accession>
<keyword evidence="5" id="KW-0680">Restriction system</keyword>
<comment type="catalytic activity">
    <reaction evidence="6">
        <text>a 2'-deoxycytidine in DNA + S-adenosyl-L-methionine = a 5-methyl-2'-deoxycytidine in DNA + S-adenosyl-L-homocysteine + H(+)</text>
        <dbReference type="Rhea" id="RHEA:13681"/>
        <dbReference type="Rhea" id="RHEA-COMP:11369"/>
        <dbReference type="Rhea" id="RHEA-COMP:11370"/>
        <dbReference type="ChEBI" id="CHEBI:15378"/>
        <dbReference type="ChEBI" id="CHEBI:57856"/>
        <dbReference type="ChEBI" id="CHEBI:59789"/>
        <dbReference type="ChEBI" id="CHEBI:85452"/>
        <dbReference type="ChEBI" id="CHEBI:85454"/>
        <dbReference type="EC" id="2.1.1.37"/>
    </reaction>
</comment>
<evidence type="ECO:0000313" key="8">
    <source>
        <dbReference type="EMBL" id="SUI86040.1"/>
    </source>
</evidence>
<dbReference type="GO" id="GO:0003677">
    <property type="term" value="F:DNA binding"/>
    <property type="evidence" value="ECO:0007669"/>
    <property type="project" value="TreeGrafter"/>
</dbReference>
<dbReference type="Gene3D" id="3.90.120.10">
    <property type="entry name" value="DNA Methylase, subunit A, domain 2"/>
    <property type="match status" value="1"/>
</dbReference>
<dbReference type="InterPro" id="IPR029063">
    <property type="entry name" value="SAM-dependent_MTases_sf"/>
</dbReference>
<dbReference type="EC" id="2.1.1.37" evidence="1"/>
<dbReference type="PANTHER" id="PTHR10629">
    <property type="entry name" value="CYTOSINE-SPECIFIC METHYLTRANSFERASE"/>
    <property type="match status" value="1"/>
</dbReference>
<evidence type="ECO:0000256" key="5">
    <source>
        <dbReference type="ARBA" id="ARBA00022747"/>
    </source>
</evidence>
<name>A0A380ARJ2_9GAMM</name>
<evidence type="ECO:0000256" key="6">
    <source>
        <dbReference type="ARBA" id="ARBA00047422"/>
    </source>
</evidence>
<evidence type="ECO:0000256" key="7">
    <source>
        <dbReference type="PROSITE-ProRule" id="PRU01016"/>
    </source>
</evidence>
<evidence type="ECO:0000256" key="4">
    <source>
        <dbReference type="ARBA" id="ARBA00022691"/>
    </source>
</evidence>
<dbReference type="InterPro" id="IPR050390">
    <property type="entry name" value="C5-Methyltransferase"/>
</dbReference>
<dbReference type="GO" id="GO:0044027">
    <property type="term" value="P:negative regulation of gene expression via chromosomal CpG island methylation"/>
    <property type="evidence" value="ECO:0007669"/>
    <property type="project" value="TreeGrafter"/>
</dbReference>
<dbReference type="AlphaFoldDB" id="A0A380ARJ2"/>
<dbReference type="InterPro" id="IPR001525">
    <property type="entry name" value="C5_MeTfrase"/>
</dbReference>
<dbReference type="Gene3D" id="3.40.50.150">
    <property type="entry name" value="Vaccinia Virus protein VP39"/>
    <property type="match status" value="1"/>
</dbReference>
<dbReference type="SUPFAM" id="SSF53335">
    <property type="entry name" value="S-adenosyl-L-methionine-dependent methyltransferases"/>
    <property type="match status" value="1"/>
</dbReference>
<keyword evidence="2 7" id="KW-0489">Methyltransferase</keyword>
<evidence type="ECO:0000313" key="9">
    <source>
        <dbReference type="Proteomes" id="UP000255529"/>
    </source>
</evidence>
<organism evidence="8 9">
    <name type="scientific">Serratia quinivorans</name>
    <dbReference type="NCBI Taxonomy" id="137545"/>
    <lineage>
        <taxon>Bacteria</taxon>
        <taxon>Pseudomonadati</taxon>
        <taxon>Pseudomonadota</taxon>
        <taxon>Gammaproteobacteria</taxon>
        <taxon>Enterobacterales</taxon>
        <taxon>Yersiniaceae</taxon>
        <taxon>Serratia</taxon>
    </lineage>
</organism>
<protein>
    <recommendedName>
        <fullName evidence="1">DNA (cytosine-5-)-methyltransferase</fullName>
        <ecNumber evidence="1">2.1.1.37</ecNumber>
    </recommendedName>
</protein>
<keyword evidence="3 7" id="KW-0808">Transferase</keyword>
<dbReference type="PROSITE" id="PS51679">
    <property type="entry name" value="SAM_MT_C5"/>
    <property type="match status" value="1"/>
</dbReference>
<evidence type="ECO:0000256" key="3">
    <source>
        <dbReference type="ARBA" id="ARBA00022679"/>
    </source>
</evidence>
<dbReference type="Proteomes" id="UP000255529">
    <property type="component" value="Unassembled WGS sequence"/>
</dbReference>
<comment type="caution">
    <text evidence="7">Lacks conserved residue(s) required for the propagation of feature annotation.</text>
</comment>
<dbReference type="GO" id="GO:0032259">
    <property type="term" value="P:methylation"/>
    <property type="evidence" value="ECO:0007669"/>
    <property type="project" value="UniProtKB-KW"/>
</dbReference>
<sequence>MPASNVTVNSYFCGAGLMDIGLLSAGIAVNQAFELDADACKTYRHNLGDHVKQCDISQELVFEQGASDGMVFTYPFTKYSTISDIHGVRTGDDLFLHALRHFALARPEFYVIENVPGMRAFPVVMEAMTRMPDYFIQVFCPIKSETWLPQKRSRLIIIGTRRTFAVRPPENSARIPLSAILEDDPQVTLPSAIAKRMAGGYRDLPIISDPAKGDIAPTCVAHYAKDKSTRLVVDKRFPLGVRPYSKREYARLQGVPDWFHFPVSDTAAYKQIGNGVSVQVGMWIGAEMIRYMGQVRVIQHG</sequence>
<dbReference type="GO" id="GO:0003886">
    <property type="term" value="F:DNA (cytosine-5-)-methyltransferase activity"/>
    <property type="evidence" value="ECO:0007669"/>
    <property type="project" value="UniProtKB-EC"/>
</dbReference>
<dbReference type="PANTHER" id="PTHR10629:SF52">
    <property type="entry name" value="DNA (CYTOSINE-5)-METHYLTRANSFERASE 1"/>
    <property type="match status" value="1"/>
</dbReference>